<dbReference type="InterPro" id="IPR011227">
    <property type="entry name" value="UCP029730"/>
</dbReference>
<evidence type="ECO:0000313" key="2">
    <source>
        <dbReference type="Proteomes" id="UP000215256"/>
    </source>
</evidence>
<sequence>MTDERDNRAAIGAVSFEPYFVVNEEGKSPYLFVCEHASNFIPDSFDGLGLDAEALNAHIAWDPGAVEIARHLSAALDAPLVEAGLSRLLIDCNRPLDARDLIPEISETTVVPGNHDLGSMERTARIDLSHRPFHRRIEEVINARAARGQASWVVTIHSFTPIYRGVSRPWQIGIIHDRDDRIAAPLIAALKRDKALNVGVNEPYSPADRVYYTLERHAQPRNMPCVMIELRNNEITSKNKQNAWAARLATIFTDIAKTLDPQLQLTRPKA</sequence>
<accession>A0A248U969</accession>
<reference evidence="1 2" key="1">
    <citation type="submission" date="2017-07" db="EMBL/GenBank/DDBJ databases">
        <title>Phylogenetic study on the rhizospheric bacterium Ochrobactrum sp. A44.</title>
        <authorList>
            <person name="Krzyzanowska D.M."/>
            <person name="Ossowicki A."/>
            <person name="Rajewska M."/>
            <person name="Maciag T."/>
            <person name="Kaczynski Z."/>
            <person name="Czerwicka M."/>
            <person name="Jafra S."/>
        </authorList>
    </citation>
    <scope>NUCLEOTIDE SEQUENCE [LARGE SCALE GENOMIC DNA]</scope>
    <source>
        <strain evidence="1 2">A44</strain>
    </source>
</reference>
<gene>
    <name evidence="1" type="ORF">CES85_3845</name>
</gene>
<dbReference type="InterPro" id="IPR007709">
    <property type="entry name" value="N-FG_amidohydro"/>
</dbReference>
<dbReference type="GO" id="GO:0016787">
    <property type="term" value="F:hydrolase activity"/>
    <property type="evidence" value="ECO:0007669"/>
    <property type="project" value="UniProtKB-KW"/>
</dbReference>
<dbReference type="RefSeq" id="WP_095444105.1">
    <property type="nucleotide sequence ID" value="NZ_CP022603.1"/>
</dbReference>
<name>A0A248U969_9HYPH</name>
<dbReference type="EMBL" id="CP022603">
    <property type="protein sequence ID" value="ASV83070.1"/>
    <property type="molecule type" value="Genomic_DNA"/>
</dbReference>
<dbReference type="AlphaFoldDB" id="A0A248U969"/>
<evidence type="ECO:0000313" key="1">
    <source>
        <dbReference type="EMBL" id="ASV83070.1"/>
    </source>
</evidence>
<dbReference type="SUPFAM" id="SSF53187">
    <property type="entry name" value="Zn-dependent exopeptidases"/>
    <property type="match status" value="1"/>
</dbReference>
<organism evidence="1 2">
    <name type="scientific">Ochrobactrum quorumnocens</name>
    <dbReference type="NCBI Taxonomy" id="271865"/>
    <lineage>
        <taxon>Bacteria</taxon>
        <taxon>Pseudomonadati</taxon>
        <taxon>Pseudomonadota</taxon>
        <taxon>Alphaproteobacteria</taxon>
        <taxon>Hyphomicrobiales</taxon>
        <taxon>Brucellaceae</taxon>
        <taxon>Brucella/Ochrobactrum group</taxon>
        <taxon>Ochrobactrum</taxon>
    </lineage>
</organism>
<keyword evidence="1" id="KW-0378">Hydrolase</keyword>
<dbReference type="Pfam" id="PF05013">
    <property type="entry name" value="FGase"/>
    <property type="match status" value="1"/>
</dbReference>
<dbReference type="PIRSF" id="PIRSF029730">
    <property type="entry name" value="UCP029730"/>
    <property type="match status" value="1"/>
</dbReference>
<dbReference type="Gene3D" id="3.40.630.40">
    <property type="entry name" value="Zn-dependent exopeptidases"/>
    <property type="match status" value="1"/>
</dbReference>
<protein>
    <submittedName>
        <fullName evidence="1">N-formylglutamate amidohydrolase family protein</fullName>
    </submittedName>
</protein>
<dbReference type="Proteomes" id="UP000215256">
    <property type="component" value="Chromosome 2"/>
</dbReference>
<dbReference type="OrthoDB" id="9815326at2"/>
<dbReference type="KEGG" id="och:CES85_3845"/>
<proteinExistence type="predicted"/>